<evidence type="ECO:0000256" key="1">
    <source>
        <dbReference type="PIRSR" id="PIRSR607822-1"/>
    </source>
</evidence>
<dbReference type="GO" id="GO:0046872">
    <property type="term" value="F:metal ion binding"/>
    <property type="evidence" value="ECO:0007669"/>
    <property type="project" value="UniProtKB-KW"/>
</dbReference>
<dbReference type="SMART" id="SM01260">
    <property type="entry name" value="LANC_like"/>
    <property type="match status" value="1"/>
</dbReference>
<dbReference type="Pfam" id="PF05147">
    <property type="entry name" value="LANC_like"/>
    <property type="match status" value="1"/>
</dbReference>
<dbReference type="PRINTS" id="PR01950">
    <property type="entry name" value="LANCSUPER"/>
</dbReference>
<dbReference type="RefSeq" id="WP_181233625.1">
    <property type="nucleotide sequence ID" value="NZ_PVNL01000044.1"/>
</dbReference>
<dbReference type="InterPro" id="IPR007822">
    <property type="entry name" value="LANC-like"/>
</dbReference>
<dbReference type="GO" id="GO:0005975">
    <property type="term" value="P:carbohydrate metabolic process"/>
    <property type="evidence" value="ECO:0007669"/>
    <property type="project" value="InterPro"/>
</dbReference>
<dbReference type="AlphaFoldDB" id="A0A2S9YSV9"/>
<dbReference type="InterPro" id="IPR012341">
    <property type="entry name" value="6hp_glycosidase-like_sf"/>
</dbReference>
<dbReference type="Gene3D" id="1.50.10.10">
    <property type="match status" value="1"/>
</dbReference>
<evidence type="ECO:0000313" key="2">
    <source>
        <dbReference type="EMBL" id="PRQ08184.1"/>
    </source>
</evidence>
<comment type="caution">
    <text evidence="2">The sequence shown here is derived from an EMBL/GenBank/DDBJ whole genome shotgun (WGS) entry which is preliminary data.</text>
</comment>
<accession>A0A2S9YSV9</accession>
<keyword evidence="1" id="KW-0479">Metal-binding</keyword>
<feature type="binding site" evidence="1">
    <location>
        <position position="328"/>
    </location>
    <ligand>
        <name>Zn(2+)</name>
        <dbReference type="ChEBI" id="CHEBI:29105"/>
    </ligand>
</feature>
<protein>
    <submittedName>
        <fullName evidence="2">Lanthionine synthetase C-like protein</fullName>
    </submittedName>
</protein>
<keyword evidence="1" id="KW-0862">Zinc</keyword>
<name>A0A2S9YSV9_9BACT</name>
<feature type="binding site" evidence="1">
    <location>
        <position position="278"/>
    </location>
    <ligand>
        <name>Zn(2+)</name>
        <dbReference type="ChEBI" id="CHEBI:29105"/>
    </ligand>
</feature>
<gene>
    <name evidence="2" type="ORF">ENSA7_21560</name>
</gene>
<dbReference type="Proteomes" id="UP000238823">
    <property type="component" value="Unassembled WGS sequence"/>
</dbReference>
<dbReference type="PRINTS" id="PR01955">
    <property type="entry name" value="LANCFRANKIA"/>
</dbReference>
<evidence type="ECO:0000313" key="3">
    <source>
        <dbReference type="Proteomes" id="UP000238823"/>
    </source>
</evidence>
<organism evidence="2 3">
    <name type="scientific">Enhygromyxa salina</name>
    <dbReference type="NCBI Taxonomy" id="215803"/>
    <lineage>
        <taxon>Bacteria</taxon>
        <taxon>Pseudomonadati</taxon>
        <taxon>Myxococcota</taxon>
        <taxon>Polyangia</taxon>
        <taxon>Nannocystales</taxon>
        <taxon>Nannocystaceae</taxon>
        <taxon>Enhygromyxa</taxon>
    </lineage>
</organism>
<dbReference type="SUPFAM" id="SSF158745">
    <property type="entry name" value="LanC-like"/>
    <property type="match status" value="1"/>
</dbReference>
<proteinExistence type="predicted"/>
<dbReference type="EMBL" id="PVNL01000044">
    <property type="protein sequence ID" value="PRQ08184.1"/>
    <property type="molecule type" value="Genomic_DNA"/>
</dbReference>
<feature type="binding site" evidence="1">
    <location>
        <position position="329"/>
    </location>
    <ligand>
        <name>Zn(2+)</name>
        <dbReference type="ChEBI" id="CHEBI:29105"/>
    </ligand>
</feature>
<sequence length="424" mass="44684">MNPALGTPVDFLVEADRVGNGLCREALWSGARCTWLGWTLQPDASGRPTPSYRSFGADLYEGTLGVALFLARLHAHTGDKRQRRAAIGALNQALAVDLDQGPRGFYSGVAGHIYALLELGHALEDVGLHQRVAIACERLRLAAADAWDFDVMDGSAGVIPVLLAAAETLGRDDLVERAAEHGAFLIDAARVSDDGVAWPSPTDPGDAPLLGFSHGASGVAWALAELHAVTGAPGPAHAAREAARYERAHFDARAGNWPDRRAWVVATEGQPGSMLAWCHGAPGIGLARLGMLSCVGEDADLREDLERALVATSASLVGSAEGPDHSLCHGTFGVAELLLLAATQLDRPALRREAEAHAEAAIAHASRGHAWGCGVPGGWAAPGLMLGWAGIGNFLLRLVDHSVPSPLLPCDPLTRRHRRDDSDR</sequence>
<dbReference type="GO" id="GO:0031179">
    <property type="term" value="P:peptide modification"/>
    <property type="evidence" value="ECO:0007669"/>
    <property type="project" value="InterPro"/>
</dbReference>
<reference evidence="2 3" key="1">
    <citation type="submission" date="2018-03" db="EMBL/GenBank/DDBJ databases">
        <title>Draft Genome Sequences of the Obligatory Marine Myxobacteria Enhygromyxa salina SWB007.</title>
        <authorList>
            <person name="Poehlein A."/>
            <person name="Moghaddam J.A."/>
            <person name="Harms H."/>
            <person name="Alanjari M."/>
            <person name="Koenig G.M."/>
            <person name="Daniel R."/>
            <person name="Schaeberle T.F."/>
        </authorList>
    </citation>
    <scope>NUCLEOTIDE SEQUENCE [LARGE SCALE GENOMIC DNA]</scope>
    <source>
        <strain evidence="2 3">SWB007</strain>
    </source>
</reference>